<dbReference type="OrthoDB" id="5398238at2"/>
<evidence type="ECO:0000256" key="7">
    <source>
        <dbReference type="ARBA" id="ARBA00022927"/>
    </source>
</evidence>
<dbReference type="RefSeq" id="WP_124327636.1">
    <property type="nucleotide sequence ID" value="NZ_BEXT01000001.1"/>
</dbReference>
<sequence>MRPVLTDERGVALFMVLWVLVLLSVIVGEFCHTMRTEVNITRNFKEETQAYYIARAGVNITVSELLKAQAAPPKSVNDDDDAADDEDTIRWRVNAEMPAIPFGDGQFRVRIGNESGKININRAEQGLLKVMLNRFELADEDRDTITDSILDWRDRDELHRLNGAESEYYQTLDIPYNAKNGDFDSAEELLLVKGVTPEMFYNGLREMVTVYPKSDSAKKVEKKKSAAADKAKKEKAFDYNRININAASPPVLGTLPLMTEELVRAVAEYRKEEGDFTALSQLVPVLGDEVYRAVYPYVTLETSPLFTIRSAGTLKESRTVREVAATVETDMKLEKKYRIIQWLDGGDRPVQ</sequence>
<evidence type="ECO:0000256" key="8">
    <source>
        <dbReference type="ARBA" id="ARBA00022989"/>
    </source>
</evidence>
<evidence type="ECO:0000313" key="11">
    <source>
        <dbReference type="EMBL" id="GBC60192.1"/>
    </source>
</evidence>
<dbReference type="GO" id="GO:0005886">
    <property type="term" value="C:plasma membrane"/>
    <property type="evidence" value="ECO:0007669"/>
    <property type="project" value="UniProtKB-SubCell"/>
</dbReference>
<protein>
    <recommendedName>
        <fullName evidence="10">T2SS protein K first SAM-like domain-containing protein</fullName>
    </recommendedName>
</protein>
<dbReference type="PANTHER" id="PTHR38831:SF2">
    <property type="entry name" value="TYPE II SECRETION SYSTEM PROTEIN K"/>
    <property type="match status" value="1"/>
</dbReference>
<dbReference type="PANTHER" id="PTHR38831">
    <property type="entry name" value="TYPE II SECRETION SYSTEM PROTEIN K"/>
    <property type="match status" value="1"/>
</dbReference>
<evidence type="ECO:0000256" key="4">
    <source>
        <dbReference type="ARBA" id="ARBA00022475"/>
    </source>
</evidence>
<comment type="subcellular location">
    <subcellularLocation>
        <location evidence="1">Cell inner membrane</location>
    </subcellularLocation>
</comment>
<gene>
    <name evidence="11" type="ORF">DENIS_1143</name>
</gene>
<evidence type="ECO:0000259" key="10">
    <source>
        <dbReference type="Pfam" id="PF21687"/>
    </source>
</evidence>
<proteinExistence type="inferred from homology"/>
<keyword evidence="12" id="KW-1185">Reference proteome</keyword>
<dbReference type="SUPFAM" id="SSF47781">
    <property type="entry name" value="RuvA domain 2-like"/>
    <property type="match status" value="1"/>
</dbReference>
<comment type="similarity">
    <text evidence="2">Belongs to the GSP K family.</text>
</comment>
<keyword evidence="8" id="KW-1133">Transmembrane helix</keyword>
<dbReference type="EMBL" id="BEXT01000001">
    <property type="protein sequence ID" value="GBC60192.1"/>
    <property type="molecule type" value="Genomic_DNA"/>
</dbReference>
<dbReference type="Pfam" id="PF21687">
    <property type="entry name" value="T2SSK_1st"/>
    <property type="match status" value="1"/>
</dbReference>
<reference evidence="12" key="2">
    <citation type="submission" date="2019-01" db="EMBL/GenBank/DDBJ databases">
        <title>Genome sequence of Desulfonema ishimotonii strain Tokyo 01.</title>
        <authorList>
            <person name="Fukui M."/>
        </authorList>
    </citation>
    <scope>NUCLEOTIDE SEQUENCE [LARGE SCALE GENOMIC DNA]</scope>
    <source>
        <strain evidence="12">Tokyo 01</strain>
    </source>
</reference>
<dbReference type="Gene3D" id="1.10.40.60">
    <property type="entry name" value="EpsJ-like"/>
    <property type="match status" value="1"/>
</dbReference>
<feature type="domain" description="T2SS protein K first SAM-like" evidence="10">
    <location>
        <begin position="121"/>
        <end position="213"/>
    </location>
</feature>
<keyword evidence="3" id="KW-0813">Transport</keyword>
<evidence type="ECO:0000256" key="1">
    <source>
        <dbReference type="ARBA" id="ARBA00004533"/>
    </source>
</evidence>
<accession>A0A401FT94</accession>
<dbReference type="InterPro" id="IPR049031">
    <property type="entry name" value="T2SSK_SAM-like_1st"/>
</dbReference>
<evidence type="ECO:0000256" key="6">
    <source>
        <dbReference type="ARBA" id="ARBA00022692"/>
    </source>
</evidence>
<dbReference type="PIRSF" id="PIRSF002786">
    <property type="entry name" value="XcpX"/>
    <property type="match status" value="1"/>
</dbReference>
<dbReference type="SUPFAM" id="SSF158544">
    <property type="entry name" value="GspK insert domain-like"/>
    <property type="match status" value="1"/>
</dbReference>
<dbReference type="AlphaFoldDB" id="A0A401FT94"/>
<comment type="caution">
    <text evidence="11">The sequence shown here is derived from an EMBL/GenBank/DDBJ whole genome shotgun (WGS) entry which is preliminary data.</text>
</comment>
<evidence type="ECO:0000313" key="12">
    <source>
        <dbReference type="Proteomes" id="UP000288096"/>
    </source>
</evidence>
<evidence type="ECO:0000256" key="3">
    <source>
        <dbReference type="ARBA" id="ARBA00022448"/>
    </source>
</evidence>
<keyword evidence="4" id="KW-1003">Cell membrane</keyword>
<evidence type="ECO:0000256" key="9">
    <source>
        <dbReference type="ARBA" id="ARBA00023136"/>
    </source>
</evidence>
<evidence type="ECO:0000256" key="5">
    <source>
        <dbReference type="ARBA" id="ARBA00022519"/>
    </source>
</evidence>
<dbReference type="Proteomes" id="UP000288096">
    <property type="component" value="Unassembled WGS sequence"/>
</dbReference>
<keyword evidence="5" id="KW-0997">Cell inner membrane</keyword>
<keyword evidence="6" id="KW-0812">Transmembrane</keyword>
<organism evidence="11 12">
    <name type="scientific">Desulfonema ishimotonii</name>
    <dbReference type="NCBI Taxonomy" id="45657"/>
    <lineage>
        <taxon>Bacteria</taxon>
        <taxon>Pseudomonadati</taxon>
        <taxon>Thermodesulfobacteriota</taxon>
        <taxon>Desulfobacteria</taxon>
        <taxon>Desulfobacterales</taxon>
        <taxon>Desulfococcaceae</taxon>
        <taxon>Desulfonema</taxon>
    </lineage>
</organism>
<keyword evidence="9" id="KW-0472">Membrane</keyword>
<keyword evidence="7" id="KW-0653">Protein transport</keyword>
<dbReference type="InterPro" id="IPR005628">
    <property type="entry name" value="GspK"/>
</dbReference>
<dbReference type="InterPro" id="IPR038072">
    <property type="entry name" value="GspK_central_sf"/>
</dbReference>
<dbReference type="GO" id="GO:0009306">
    <property type="term" value="P:protein secretion"/>
    <property type="evidence" value="ECO:0007669"/>
    <property type="project" value="InterPro"/>
</dbReference>
<name>A0A401FT94_9BACT</name>
<dbReference type="InterPro" id="IPR010994">
    <property type="entry name" value="RuvA_2-like"/>
</dbReference>
<dbReference type="Pfam" id="PF12836">
    <property type="entry name" value="HHH_3"/>
    <property type="match status" value="1"/>
</dbReference>
<reference evidence="12" key="1">
    <citation type="submission" date="2017-11" db="EMBL/GenBank/DDBJ databases">
        <authorList>
            <person name="Watanabe M."/>
            <person name="Kojima H."/>
        </authorList>
    </citation>
    <scope>NUCLEOTIDE SEQUENCE [LARGE SCALE GENOMIC DNA]</scope>
    <source>
        <strain evidence="12">Tokyo 01</strain>
    </source>
</reference>
<evidence type="ECO:0000256" key="2">
    <source>
        <dbReference type="ARBA" id="ARBA00007246"/>
    </source>
</evidence>